<gene>
    <name evidence="1" type="ORF">C8J24_0645</name>
</gene>
<protein>
    <submittedName>
        <fullName evidence="1">Uncharacterized protein</fullName>
    </submittedName>
</protein>
<dbReference type="AlphaFoldDB" id="A0A2T4YTZ0"/>
<dbReference type="RefSeq" id="WP_167396682.1">
    <property type="nucleotide sequence ID" value="NZ_PZZN01000001.1"/>
</dbReference>
<name>A0A2T4YTZ0_9SPHN</name>
<reference evidence="1 2" key="1">
    <citation type="submission" date="2018-04" db="EMBL/GenBank/DDBJ databases">
        <title>Genomic Encyclopedia of Type Strains, Phase III (KMG-III): the genomes of soil and plant-associated and newly described type strains.</title>
        <authorList>
            <person name="Whitman W."/>
        </authorList>
    </citation>
    <scope>NUCLEOTIDE SEQUENCE [LARGE SCALE GENOMIC DNA]</scope>
    <source>
        <strain evidence="1 2">NW12</strain>
    </source>
</reference>
<proteinExistence type="predicted"/>
<sequence>MRFNVLPCQDCCGPQLPRGAAGLFSGSGQIKKFTSLLIFDPLGRIIEGAPTSLPP</sequence>
<dbReference type="EMBL" id="PZZN01000001">
    <property type="protein sequence ID" value="PTM47257.1"/>
    <property type="molecule type" value="Genomic_DNA"/>
</dbReference>
<comment type="caution">
    <text evidence="1">The sequence shown here is derived from an EMBL/GenBank/DDBJ whole genome shotgun (WGS) entry which is preliminary data.</text>
</comment>
<organism evidence="1 2">
    <name type="scientific">Sphingomonas aerolata</name>
    <dbReference type="NCBI Taxonomy" id="185951"/>
    <lineage>
        <taxon>Bacteria</taxon>
        <taxon>Pseudomonadati</taxon>
        <taxon>Pseudomonadota</taxon>
        <taxon>Alphaproteobacteria</taxon>
        <taxon>Sphingomonadales</taxon>
        <taxon>Sphingomonadaceae</taxon>
        <taxon>Sphingomonas</taxon>
    </lineage>
</organism>
<keyword evidence="2" id="KW-1185">Reference proteome</keyword>
<evidence type="ECO:0000313" key="2">
    <source>
        <dbReference type="Proteomes" id="UP000240996"/>
    </source>
</evidence>
<dbReference type="Proteomes" id="UP000240996">
    <property type="component" value="Unassembled WGS sequence"/>
</dbReference>
<accession>A0A2T4YTZ0</accession>
<evidence type="ECO:0000313" key="1">
    <source>
        <dbReference type="EMBL" id="PTM47257.1"/>
    </source>
</evidence>